<dbReference type="AlphaFoldDB" id="A0A0F9WGG9"/>
<dbReference type="InterPro" id="IPR023393">
    <property type="entry name" value="START-like_dom_sf"/>
</dbReference>
<dbReference type="RefSeq" id="XP_024332138.1">
    <property type="nucleotide sequence ID" value="XM_024475073.1"/>
</dbReference>
<comment type="caution">
    <text evidence="1">The sequence shown here is derived from an EMBL/GenBank/DDBJ whole genome shotgun (WGS) entry which is preliminary data.</text>
</comment>
<dbReference type="OrthoDB" id="567237at2759"/>
<proteinExistence type="predicted"/>
<reference evidence="1 2" key="1">
    <citation type="journal article" date="2015" name="Environ. Microbiol.">
        <title>Genome analyses suggest the presence of polyploidy and recent human-driven expansions in eight global populations of the honeybee pathogen Nosema ceranae.</title>
        <authorList>
            <person name="Pelin A."/>
            <person name="Selman M."/>
            <person name="Aris-Brosou S."/>
            <person name="Farinelli L."/>
            <person name="Corradi N."/>
        </authorList>
    </citation>
    <scope>NUCLEOTIDE SEQUENCE [LARGE SCALE GENOMIC DNA]</scope>
    <source>
        <strain evidence="1 2">PA08 1199</strain>
    </source>
</reference>
<evidence type="ECO:0000313" key="2">
    <source>
        <dbReference type="Proteomes" id="UP000034350"/>
    </source>
</evidence>
<sequence length="257" mass="30312">MNADERMKNYHWSECNISEWAKNKITEELNKRGYKIIHLDIFVKICSRMNTLGLVYIISLDTMKDNISYVLTNFTSTHKESEGLEGYPWFIDFFKELEGQALLLFSKNVLDLENKERKSVDVPKVTASIKKEEEFYYTSIINCPVDEFVSFLVDPSLVQMWMKGKVKEKEYILENLIFKITNIEKDKIFIDFKLKKWDKFTNVEVLISDIRGNTKISLRQKNVPIKDIGVMTGIWKDNIFRPICMTFGFCERPYSDE</sequence>
<protein>
    <submittedName>
        <fullName evidence="1">Hsp90 atpase activator</fullName>
    </submittedName>
</protein>
<evidence type="ECO:0000313" key="1">
    <source>
        <dbReference type="EMBL" id="KKO76396.1"/>
    </source>
</evidence>
<organism evidence="1 2">
    <name type="scientific">Vairimorpha ceranae</name>
    <dbReference type="NCBI Taxonomy" id="40302"/>
    <lineage>
        <taxon>Eukaryota</taxon>
        <taxon>Fungi</taxon>
        <taxon>Fungi incertae sedis</taxon>
        <taxon>Microsporidia</taxon>
        <taxon>Nosematidae</taxon>
        <taxon>Vairimorpha</taxon>
    </lineage>
</organism>
<dbReference type="VEuPathDB" id="MicrosporidiaDB:AAJ76_300024381"/>
<keyword evidence="2" id="KW-1185">Reference proteome</keyword>
<dbReference type="VEuPathDB" id="MicrosporidiaDB:NCER_102500"/>
<gene>
    <name evidence="1" type="ORF">AAJ76_300024381</name>
</gene>
<dbReference type="GeneID" id="36320004"/>
<name>A0A0F9WGG9_9MICR</name>
<dbReference type="EMBL" id="JPQZ01000003">
    <property type="protein sequence ID" value="KKO76396.1"/>
    <property type="molecule type" value="Genomic_DNA"/>
</dbReference>
<dbReference type="Proteomes" id="UP000034350">
    <property type="component" value="Unassembled WGS sequence"/>
</dbReference>
<dbReference type="Gene3D" id="3.30.530.20">
    <property type="match status" value="1"/>
</dbReference>
<accession>A0A0F9WGG9</accession>
<dbReference type="VEuPathDB" id="MicrosporidiaDB:G9O61_00g016910"/>